<evidence type="ECO:0000313" key="3">
    <source>
        <dbReference type="EMBL" id="MFB9887669.1"/>
    </source>
</evidence>
<reference evidence="3 4" key="1">
    <citation type="submission" date="2024-09" db="EMBL/GenBank/DDBJ databases">
        <authorList>
            <person name="Sun Q."/>
            <person name="Mori K."/>
        </authorList>
    </citation>
    <scope>NUCLEOTIDE SEQUENCE [LARGE SCALE GENOMIC DNA]</scope>
    <source>
        <strain evidence="3 4">ATCC 51285</strain>
    </source>
</reference>
<keyword evidence="1" id="KW-0175">Coiled coil</keyword>
<comment type="caution">
    <text evidence="3">The sequence shown here is derived from an EMBL/GenBank/DDBJ whole genome shotgun (WGS) entry which is preliminary data.</text>
</comment>
<gene>
    <name evidence="3" type="ORF">ACFFLH_14730</name>
</gene>
<evidence type="ECO:0000256" key="2">
    <source>
        <dbReference type="SAM" id="MobiDB-lite"/>
    </source>
</evidence>
<proteinExistence type="predicted"/>
<accession>A0ABV5ZHT2</accession>
<keyword evidence="4" id="KW-1185">Reference proteome</keyword>
<evidence type="ECO:0000256" key="1">
    <source>
        <dbReference type="SAM" id="Coils"/>
    </source>
</evidence>
<dbReference type="Proteomes" id="UP001589628">
    <property type="component" value="Unassembled WGS sequence"/>
</dbReference>
<feature type="region of interest" description="Disordered" evidence="2">
    <location>
        <begin position="97"/>
        <end position="116"/>
    </location>
</feature>
<protein>
    <submittedName>
        <fullName evidence="3">Uncharacterized protein</fullName>
    </submittedName>
</protein>
<dbReference type="EMBL" id="JBHLZN010000005">
    <property type="protein sequence ID" value="MFB9887669.1"/>
    <property type="molecule type" value="Genomic_DNA"/>
</dbReference>
<name>A0ABV5ZHT2_9GAMM</name>
<feature type="coiled-coil region" evidence="1">
    <location>
        <begin position="223"/>
        <end position="250"/>
    </location>
</feature>
<organism evidence="3 4">
    <name type="scientific">Balneatrix alpica</name>
    <dbReference type="NCBI Taxonomy" id="75684"/>
    <lineage>
        <taxon>Bacteria</taxon>
        <taxon>Pseudomonadati</taxon>
        <taxon>Pseudomonadota</taxon>
        <taxon>Gammaproteobacteria</taxon>
        <taxon>Oceanospirillales</taxon>
        <taxon>Balneatrichaceae</taxon>
        <taxon>Balneatrix</taxon>
    </lineage>
</organism>
<sequence length="254" mass="28988">MNSAYIAVLIVLGVLALVAMAMIGQSIENARQRKLQRIIAIKEQIRHIYAAVQQTPKGFLPPALKQTLLQLAIVRLNELIVLEPKDPLHKSMLGELKSELESSRQEPDDLSPPPIYSQKQATQIKRQFSQLSQTLKNLYEQRLIPPPQAQAHMQSLKVYSKLISLDLSLLTAQQVDTRGNWKNARHMLLQCQQGLQQLSKFVDVSERLNGITARIQELNAKQDREVQAKQAALEAELKKIEDEENKWRVKQDYE</sequence>
<feature type="compositionally biased region" description="Basic and acidic residues" evidence="2">
    <location>
        <begin position="97"/>
        <end position="107"/>
    </location>
</feature>
<evidence type="ECO:0000313" key="4">
    <source>
        <dbReference type="Proteomes" id="UP001589628"/>
    </source>
</evidence>
<dbReference type="RefSeq" id="WP_155888951.1">
    <property type="nucleotide sequence ID" value="NZ_JBHLZN010000005.1"/>
</dbReference>